<dbReference type="Pfam" id="PF13483">
    <property type="entry name" value="Lactamase_B_3"/>
    <property type="match status" value="1"/>
</dbReference>
<evidence type="ECO:0000313" key="2">
    <source>
        <dbReference type="EMBL" id="QFY61220.1"/>
    </source>
</evidence>
<sequence>MKPRFLVFAIACVTLLIATEATVAQQERKATSQCQAVAQSIPHATYANFSGTTSVIDATATEETVALTYIGHSTFLIETPGGVTIATDYSGWYTPPRLPMVVTMNRAHSSHYTLTPDSSIQHVLHGWSDVPGEKAKIDLVVGDTYIRNVTTDIRGDFGAPQTDGNSIFIFEVAGLCIGHLGHLHYELTPSHYAEIGRLDVVMVPVDGGLTMGADSMSRVIKRLRASLILPMHQPRPLQSFLSMFGPDFDISYAPTNTITVSLRTLPKKPLIYVAKGMQ</sequence>
<feature type="signal peptide" evidence="1">
    <location>
        <begin position="1"/>
        <end position="24"/>
    </location>
</feature>
<proteinExistence type="predicted"/>
<dbReference type="KEGG" id="rgr:FZ934_12910"/>
<reference evidence="2 3" key="1">
    <citation type="submission" date="2019-08" db="EMBL/GenBank/DDBJ databases">
        <title>Prosopis cineraria nodule microbiome.</title>
        <authorList>
            <person name="Ali R."/>
            <person name="Chaluvadi S.R."/>
            <person name="Wang X."/>
        </authorList>
    </citation>
    <scope>NUCLEOTIDE SEQUENCE [LARGE SCALE GENOMIC DNA]</scope>
    <source>
        <strain evidence="2 3">BG7</strain>
    </source>
</reference>
<dbReference type="PANTHER" id="PTHR39189">
    <property type="entry name" value="UPF0173 METAL-DEPENDENT HYDROLASE YTKL"/>
    <property type="match status" value="1"/>
</dbReference>
<keyword evidence="1" id="KW-0732">Signal</keyword>
<dbReference type="InterPro" id="IPR036866">
    <property type="entry name" value="RibonucZ/Hydroxyglut_hydro"/>
</dbReference>
<dbReference type="PANTHER" id="PTHR39189:SF1">
    <property type="entry name" value="UPF0173 METAL-DEPENDENT HYDROLASE YTKL"/>
    <property type="match status" value="1"/>
</dbReference>
<dbReference type="EMBL" id="CP043498">
    <property type="protein sequence ID" value="QFY61220.1"/>
    <property type="molecule type" value="Genomic_DNA"/>
</dbReference>
<keyword evidence="2" id="KW-0378">Hydrolase</keyword>
<dbReference type="Gene3D" id="3.60.15.10">
    <property type="entry name" value="Ribonuclease Z/Hydroxyacylglutathione hydrolase-like"/>
    <property type="match status" value="1"/>
</dbReference>
<dbReference type="OrthoDB" id="7343000at2"/>
<dbReference type="Proteomes" id="UP000326881">
    <property type="component" value="Chromosome"/>
</dbReference>
<protein>
    <submittedName>
        <fullName evidence="2">MBL fold metallo-hydrolase</fullName>
    </submittedName>
</protein>
<evidence type="ECO:0000256" key="1">
    <source>
        <dbReference type="SAM" id="SignalP"/>
    </source>
</evidence>
<keyword evidence="3" id="KW-1185">Reference proteome</keyword>
<dbReference type="SUPFAM" id="SSF56281">
    <property type="entry name" value="Metallo-hydrolase/oxidoreductase"/>
    <property type="match status" value="1"/>
</dbReference>
<gene>
    <name evidence="2" type="ORF">FZ934_12910</name>
</gene>
<accession>A0A5Q0CB03</accession>
<dbReference type="RefSeq" id="WP_153271371.1">
    <property type="nucleotide sequence ID" value="NZ_CP043498.1"/>
</dbReference>
<dbReference type="AlphaFoldDB" id="A0A5Q0CB03"/>
<name>A0A5Q0CB03_9HYPH</name>
<dbReference type="GO" id="GO:0016787">
    <property type="term" value="F:hydrolase activity"/>
    <property type="evidence" value="ECO:0007669"/>
    <property type="project" value="UniProtKB-KW"/>
</dbReference>
<feature type="chain" id="PRO_5024906766" evidence="1">
    <location>
        <begin position="25"/>
        <end position="278"/>
    </location>
</feature>
<organism evidence="2 3">
    <name type="scientific">Rhizobium grahamii</name>
    <dbReference type="NCBI Taxonomy" id="1120045"/>
    <lineage>
        <taxon>Bacteria</taxon>
        <taxon>Pseudomonadati</taxon>
        <taxon>Pseudomonadota</taxon>
        <taxon>Alphaproteobacteria</taxon>
        <taxon>Hyphomicrobiales</taxon>
        <taxon>Rhizobiaceae</taxon>
        <taxon>Rhizobium/Agrobacterium group</taxon>
        <taxon>Rhizobium</taxon>
    </lineage>
</organism>
<evidence type="ECO:0000313" key="3">
    <source>
        <dbReference type="Proteomes" id="UP000326881"/>
    </source>
</evidence>